<evidence type="ECO:0000313" key="3">
    <source>
        <dbReference type="Proteomes" id="UP000247565"/>
    </source>
</evidence>
<proteinExistence type="predicted"/>
<reference evidence="2 3" key="1">
    <citation type="submission" date="2018-05" db="EMBL/GenBank/DDBJ databases">
        <title>Reference genomes for bee gut microbiota database.</title>
        <authorList>
            <person name="Ellegaard K.M."/>
        </authorList>
    </citation>
    <scope>NUCLEOTIDE SEQUENCE [LARGE SCALE GENOMIC DNA]</scope>
    <source>
        <strain evidence="2 3">ESL0284</strain>
    </source>
</reference>
<name>A0A318MZQ9_9PROT</name>
<sequence>MNRIPFIFFITGILSPLPLFLMTIFILFYPASVSIQKLIISFVSYAVILLSFTGGINWILAIQKPILYLQSESEEINKKRMLLTISPCIIR</sequence>
<keyword evidence="1" id="KW-1133">Transmembrane helix</keyword>
<dbReference type="Proteomes" id="UP000247565">
    <property type="component" value="Unassembled WGS sequence"/>
</dbReference>
<keyword evidence="1" id="KW-0812">Transmembrane</keyword>
<protein>
    <recommendedName>
        <fullName evidence="4">DUF3429 domain-containing protein</fullName>
    </recommendedName>
</protein>
<evidence type="ECO:0000256" key="1">
    <source>
        <dbReference type="SAM" id="Phobius"/>
    </source>
</evidence>
<feature type="transmembrane region" description="Helical" evidence="1">
    <location>
        <begin position="6"/>
        <end position="31"/>
    </location>
</feature>
<dbReference type="OrthoDB" id="5297436at2"/>
<accession>A0A318MZQ9</accession>
<evidence type="ECO:0000313" key="2">
    <source>
        <dbReference type="EMBL" id="PXZ01509.1"/>
    </source>
</evidence>
<dbReference type="RefSeq" id="WP_110438029.1">
    <property type="nucleotide sequence ID" value="NZ_CP046393.1"/>
</dbReference>
<keyword evidence="3" id="KW-1185">Reference proteome</keyword>
<evidence type="ECO:0008006" key="4">
    <source>
        <dbReference type="Google" id="ProtNLM"/>
    </source>
</evidence>
<dbReference type="EMBL" id="QGLT01000001">
    <property type="protein sequence ID" value="PXZ01509.1"/>
    <property type="molecule type" value="Genomic_DNA"/>
</dbReference>
<dbReference type="AlphaFoldDB" id="A0A318MZQ9"/>
<gene>
    <name evidence="2" type="ORF">DK869_00400</name>
</gene>
<comment type="caution">
    <text evidence="2">The sequence shown here is derived from an EMBL/GenBank/DDBJ whole genome shotgun (WGS) entry which is preliminary data.</text>
</comment>
<keyword evidence="1" id="KW-0472">Membrane</keyword>
<feature type="transmembrane region" description="Helical" evidence="1">
    <location>
        <begin position="38"/>
        <end position="60"/>
    </location>
</feature>
<organism evidence="2 3">
    <name type="scientific">Commensalibacter melissae</name>
    <dbReference type="NCBI Taxonomy" id="2070537"/>
    <lineage>
        <taxon>Bacteria</taxon>
        <taxon>Pseudomonadati</taxon>
        <taxon>Pseudomonadota</taxon>
        <taxon>Alphaproteobacteria</taxon>
        <taxon>Acetobacterales</taxon>
        <taxon>Acetobacteraceae</taxon>
    </lineage>
</organism>